<reference evidence="2 3" key="1">
    <citation type="submission" date="2017-10" db="EMBL/GenBank/DDBJ databases">
        <authorList>
            <person name="Banno H."/>
            <person name="Chua N.-H."/>
        </authorList>
    </citation>
    <scope>NUCLEOTIDE SEQUENCE [LARGE SCALE GENOMIC DNA]</scope>
    <source>
        <strain evidence="2">Vibrio tapetis CECT4600</strain>
    </source>
</reference>
<dbReference type="Proteomes" id="UP000235828">
    <property type="component" value="Chromosome B"/>
</dbReference>
<name>A0A2N8ZL10_9VIBR</name>
<dbReference type="EMBL" id="LT960612">
    <property type="protein sequence ID" value="SON52601.1"/>
    <property type="molecule type" value="Genomic_DNA"/>
</dbReference>
<sequence length="122" mass="13237">MMIIASLFSWMLIALMPVINAHGQSAGVWATLCTANGFERVLVRDAVTSPSSETSSLETSNNHNGPSCPASQFSYHHDFAIQPASRLGQACLIKARGDQPVLQSSYRKFRFPRAPPIVASFA</sequence>
<proteinExistence type="predicted"/>
<accession>A0A2N8ZL10</accession>
<keyword evidence="3" id="KW-1185">Reference proteome</keyword>
<feature type="signal peptide" evidence="1">
    <location>
        <begin position="1"/>
        <end position="21"/>
    </location>
</feature>
<keyword evidence="1" id="KW-0732">Signal</keyword>
<dbReference type="RefSeq" id="WP_102524812.1">
    <property type="nucleotide sequence ID" value="NZ_LT960612.1"/>
</dbReference>
<evidence type="ECO:0000313" key="3">
    <source>
        <dbReference type="Proteomes" id="UP000235828"/>
    </source>
</evidence>
<organism evidence="2 3">
    <name type="scientific">Vibrio tapetis subsp. tapetis</name>
    <dbReference type="NCBI Taxonomy" id="1671868"/>
    <lineage>
        <taxon>Bacteria</taxon>
        <taxon>Pseudomonadati</taxon>
        <taxon>Pseudomonadota</taxon>
        <taxon>Gammaproteobacteria</taxon>
        <taxon>Vibrionales</taxon>
        <taxon>Vibrionaceae</taxon>
        <taxon>Vibrio</taxon>
    </lineage>
</organism>
<feature type="chain" id="PRO_5014932114" description="Secreted protein" evidence="1">
    <location>
        <begin position="22"/>
        <end position="122"/>
    </location>
</feature>
<evidence type="ECO:0000313" key="2">
    <source>
        <dbReference type="EMBL" id="SON52601.1"/>
    </source>
</evidence>
<protein>
    <recommendedName>
        <fullName evidence="4">Secreted protein</fullName>
    </recommendedName>
</protein>
<dbReference type="OrthoDB" id="5900364at2"/>
<gene>
    <name evidence="2" type="ORF">VTAP4600_B0990</name>
</gene>
<dbReference type="AlphaFoldDB" id="A0A2N8ZL10"/>
<evidence type="ECO:0000256" key="1">
    <source>
        <dbReference type="SAM" id="SignalP"/>
    </source>
</evidence>
<dbReference type="KEGG" id="vta:B0990"/>
<evidence type="ECO:0008006" key="4">
    <source>
        <dbReference type="Google" id="ProtNLM"/>
    </source>
</evidence>